<dbReference type="GO" id="GO:0030429">
    <property type="term" value="F:kynureninase activity"/>
    <property type="evidence" value="ECO:0007669"/>
    <property type="project" value="UniProtKB-EC"/>
</dbReference>
<dbReference type="NCBIfam" id="TIGR01814">
    <property type="entry name" value="kynureninase"/>
    <property type="match status" value="1"/>
</dbReference>
<feature type="binding site" evidence="4">
    <location>
        <position position="218"/>
    </location>
    <ligand>
        <name>pyridoxal 5'-phosphate</name>
        <dbReference type="ChEBI" id="CHEBI:597326"/>
    </ligand>
</feature>
<dbReference type="HAMAP" id="MF_01970">
    <property type="entry name" value="Kynureninase"/>
    <property type="match status" value="1"/>
</dbReference>
<proteinExistence type="inferred from homology"/>
<dbReference type="EC" id="3.7.1.3" evidence="4 5"/>
<name>A0ABU8D321_9GAMM</name>
<comment type="catalytic activity">
    <reaction evidence="4 6">
        <text>L-kynurenine + H2O = anthranilate + L-alanine + H(+)</text>
        <dbReference type="Rhea" id="RHEA:16813"/>
        <dbReference type="ChEBI" id="CHEBI:15377"/>
        <dbReference type="ChEBI" id="CHEBI:15378"/>
        <dbReference type="ChEBI" id="CHEBI:16567"/>
        <dbReference type="ChEBI" id="CHEBI:57959"/>
        <dbReference type="ChEBI" id="CHEBI:57972"/>
        <dbReference type="EC" id="3.7.1.3"/>
    </reaction>
</comment>
<dbReference type="InterPro" id="IPR015424">
    <property type="entry name" value="PyrdxlP-dep_Trfase"/>
</dbReference>
<gene>
    <name evidence="4 7" type="primary">kynU</name>
    <name evidence="7" type="ORF">V2J18_12030</name>
</gene>
<evidence type="ECO:0000256" key="6">
    <source>
        <dbReference type="PIRNR" id="PIRNR038800"/>
    </source>
</evidence>
<dbReference type="InterPro" id="IPR015422">
    <property type="entry name" value="PyrdxlP-dep_Trfase_small"/>
</dbReference>
<feature type="modified residue" description="N6-(pyridoxal phosphate)lysine" evidence="4">
    <location>
        <position position="244"/>
    </location>
</feature>
<sequence>MTDLHSAAHAAALDAADPLPSLRDQFLVPRHGGAEQAYFVGNSLGLQPRGARAHVEEVLDKWATEAVEGHFTGQAQWMPYHELVREPLARLVGAQPQEVVAMNSLTANLHLMMVSFYRPTRERPAILIEAGSFPSDRYAVASQIAFHGFDPATDLIELEPDRPGGLISMERIERAIAEHGPRLALVLWPGVQYRTGQAFDLAEIARLAHAQGALCGFDLAHGVGNLDLRLHDSGADFAVWCHYKYVNAGPGAVAGCFVHQRHADTDRPRFAGWWGHQAATRFRMGPEFVPTVGAEGWQLSNPPILGLAPLRASLALFDRVGMAALRDKSRRLTGYLEALIRTRLQQTLDIVTPADPAQRGCQLSLRVIGGRGLVGREAGRALFDHLAAHGVLGDWREPDVIRISPAPLYNTHADVQRFAATVEAWVHPA</sequence>
<evidence type="ECO:0000256" key="4">
    <source>
        <dbReference type="HAMAP-Rule" id="MF_01970"/>
    </source>
</evidence>
<dbReference type="SUPFAM" id="SSF53383">
    <property type="entry name" value="PLP-dependent transferases"/>
    <property type="match status" value="1"/>
</dbReference>
<organism evidence="7 8">
    <name type="scientific">Lysobacter firmicutimachus</name>
    <dbReference type="NCBI Taxonomy" id="1792846"/>
    <lineage>
        <taxon>Bacteria</taxon>
        <taxon>Pseudomonadati</taxon>
        <taxon>Pseudomonadota</taxon>
        <taxon>Gammaproteobacteria</taxon>
        <taxon>Lysobacterales</taxon>
        <taxon>Lysobacteraceae</taxon>
        <taxon>Lysobacter</taxon>
    </lineage>
</organism>
<comment type="pathway">
    <text evidence="4 6">Amino-acid degradation; L-kynurenine degradation; L-alanine and anthranilate from L-kynurenine: step 1/1.</text>
</comment>
<feature type="binding site" evidence="4">
    <location>
        <position position="243"/>
    </location>
    <ligand>
        <name>pyridoxal 5'-phosphate</name>
        <dbReference type="ChEBI" id="CHEBI:597326"/>
    </ligand>
</feature>
<feature type="binding site" evidence="4">
    <location>
        <begin position="133"/>
        <end position="136"/>
    </location>
    <ligand>
        <name>pyridoxal 5'-phosphate</name>
        <dbReference type="ChEBI" id="CHEBI:597326"/>
    </ligand>
</feature>
<keyword evidence="3 4" id="KW-0663">Pyridoxal phosphate</keyword>
<dbReference type="Pfam" id="PF22580">
    <property type="entry name" value="KYNU_C"/>
    <property type="match status" value="1"/>
</dbReference>
<evidence type="ECO:0000256" key="5">
    <source>
        <dbReference type="NCBIfam" id="TIGR01814"/>
    </source>
</evidence>
<feature type="binding site" evidence="4">
    <location>
        <position position="273"/>
    </location>
    <ligand>
        <name>pyridoxal 5'-phosphate</name>
        <dbReference type="ChEBI" id="CHEBI:597326"/>
    </ligand>
</feature>
<evidence type="ECO:0000256" key="1">
    <source>
        <dbReference type="ARBA" id="ARBA00022642"/>
    </source>
</evidence>
<dbReference type="RefSeq" id="WP_064748279.1">
    <property type="nucleotide sequence ID" value="NZ_JBANDL010000002.1"/>
</dbReference>
<feature type="binding site" evidence="4">
    <location>
        <position position="106"/>
    </location>
    <ligand>
        <name>pyridoxal 5'-phosphate</name>
        <dbReference type="ChEBI" id="CHEBI:597326"/>
    </ligand>
</feature>
<evidence type="ECO:0000256" key="3">
    <source>
        <dbReference type="ARBA" id="ARBA00022898"/>
    </source>
</evidence>
<comment type="similarity">
    <text evidence="4 6">Belongs to the kynureninase family.</text>
</comment>
<accession>A0ABU8D321</accession>
<dbReference type="Gene3D" id="3.40.640.10">
    <property type="entry name" value="Type I PLP-dependent aspartate aminotransferase-like (Major domain)"/>
    <property type="match status" value="1"/>
</dbReference>
<keyword evidence="1 4" id="KW-0662">Pyridine nucleotide biosynthesis</keyword>
<comment type="cofactor">
    <cofactor evidence="4 6">
        <name>pyridoxal 5'-phosphate</name>
        <dbReference type="ChEBI" id="CHEBI:597326"/>
    </cofactor>
</comment>
<keyword evidence="2 4" id="KW-0378">Hydrolase</keyword>
<keyword evidence="8" id="KW-1185">Reference proteome</keyword>
<comment type="function">
    <text evidence="4 6">Catalyzes the cleavage of L-kynurenine (L-Kyn) and L-3-hydroxykynurenine (L-3OHKyn) into anthranilic acid (AA) and 3-hydroxyanthranilic acid (3-OHAA), respectively.</text>
</comment>
<dbReference type="InterPro" id="IPR015421">
    <property type="entry name" value="PyrdxlP-dep_Trfase_major"/>
</dbReference>
<dbReference type="PANTHER" id="PTHR14084:SF0">
    <property type="entry name" value="KYNURENINASE"/>
    <property type="match status" value="1"/>
</dbReference>
<dbReference type="PIRSF" id="PIRSF038800">
    <property type="entry name" value="KYNU"/>
    <property type="match status" value="1"/>
</dbReference>
<dbReference type="EMBL" id="JBANDL010000002">
    <property type="protein sequence ID" value="MEI2455409.1"/>
    <property type="molecule type" value="Genomic_DNA"/>
</dbReference>
<reference evidence="7 8" key="1">
    <citation type="submission" date="2024-02" db="EMBL/GenBank/DDBJ databases">
        <title>Lysobacter Genome Sequencing and Mining.</title>
        <authorList>
            <person name="Bierman J."/>
            <person name="Walker M.C."/>
        </authorList>
    </citation>
    <scope>NUCLEOTIDE SEQUENCE [LARGE SCALE GENOMIC DNA]</scope>
    <source>
        <strain evidence="7 8">PB6250</strain>
    </source>
</reference>
<dbReference type="Proteomes" id="UP001387215">
    <property type="component" value="Unassembled WGS sequence"/>
</dbReference>
<evidence type="ECO:0000256" key="2">
    <source>
        <dbReference type="ARBA" id="ARBA00022801"/>
    </source>
</evidence>
<comment type="caution">
    <text evidence="4">Lacks conserved residue(s) required for the propagation of feature annotation.</text>
</comment>
<evidence type="ECO:0000313" key="8">
    <source>
        <dbReference type="Proteomes" id="UP001387215"/>
    </source>
</evidence>
<dbReference type="InterPro" id="IPR010111">
    <property type="entry name" value="Kynureninase"/>
</dbReference>
<comment type="catalytic activity">
    <reaction evidence="6">
        <text>3-hydroxy-L-kynurenine + H2O = 3-hydroxyanthranilate + L-alanine + H(+)</text>
        <dbReference type="Rhea" id="RHEA:25143"/>
        <dbReference type="ChEBI" id="CHEBI:15377"/>
        <dbReference type="ChEBI" id="CHEBI:15378"/>
        <dbReference type="ChEBI" id="CHEBI:36559"/>
        <dbReference type="ChEBI" id="CHEBI:57972"/>
        <dbReference type="ChEBI" id="CHEBI:58125"/>
        <dbReference type="EC" id="3.7.1.3"/>
    </reaction>
</comment>
<comment type="caution">
    <text evidence="7">The sequence shown here is derived from an EMBL/GenBank/DDBJ whole genome shotgun (WGS) entry which is preliminary data.</text>
</comment>
<protein>
    <recommendedName>
        <fullName evidence="4 5">Kynureninase</fullName>
        <ecNumber evidence="4 5">3.7.1.3</ecNumber>
    </recommendedName>
    <alternativeName>
        <fullName evidence="4">L-kynurenine hydrolase</fullName>
    </alternativeName>
</protein>
<evidence type="ECO:0000313" key="7">
    <source>
        <dbReference type="EMBL" id="MEI2455409.1"/>
    </source>
</evidence>
<feature type="binding site" evidence="4">
    <location>
        <position position="301"/>
    </location>
    <ligand>
        <name>pyridoxal 5'-phosphate</name>
        <dbReference type="ChEBI" id="CHEBI:597326"/>
    </ligand>
</feature>
<dbReference type="Gene3D" id="3.90.1150.10">
    <property type="entry name" value="Aspartate Aminotransferase, domain 1"/>
    <property type="match status" value="1"/>
</dbReference>
<feature type="binding site" evidence="4">
    <location>
        <position position="221"/>
    </location>
    <ligand>
        <name>pyridoxal 5'-phosphate</name>
        <dbReference type="ChEBI" id="CHEBI:597326"/>
    </ligand>
</feature>
<dbReference type="PANTHER" id="PTHR14084">
    <property type="entry name" value="KYNURENINASE"/>
    <property type="match status" value="1"/>
</dbReference>
<comment type="pathway">
    <text evidence="4 6">Cofactor biosynthesis; NAD(+) biosynthesis; quinolinate from L-kynurenine: step 2/3.</text>
</comment>
<feature type="binding site" evidence="4">
    <location>
        <position position="105"/>
    </location>
    <ligand>
        <name>pyridoxal 5'-phosphate</name>
        <dbReference type="ChEBI" id="CHEBI:597326"/>
    </ligand>
</feature>
<comment type="subunit">
    <text evidence="4 6">Homodimer.</text>
</comment>